<proteinExistence type="predicted"/>
<protein>
    <submittedName>
        <fullName evidence="1">Uncharacterized protein</fullName>
    </submittedName>
</protein>
<reference evidence="1" key="1">
    <citation type="submission" date="2024-04" db="EMBL/GenBank/DDBJ databases">
        <authorList>
            <consortium name="Molecular Ecology Group"/>
        </authorList>
    </citation>
    <scope>NUCLEOTIDE SEQUENCE</scope>
</reference>
<dbReference type="EMBL" id="OZ034826">
    <property type="protein sequence ID" value="CAL1682048.1"/>
    <property type="molecule type" value="Genomic_DNA"/>
</dbReference>
<dbReference type="Proteomes" id="UP001497644">
    <property type="component" value="Chromosome 3"/>
</dbReference>
<organism evidence="1 2">
    <name type="scientific">Lasius platythorax</name>
    <dbReference type="NCBI Taxonomy" id="488582"/>
    <lineage>
        <taxon>Eukaryota</taxon>
        <taxon>Metazoa</taxon>
        <taxon>Ecdysozoa</taxon>
        <taxon>Arthropoda</taxon>
        <taxon>Hexapoda</taxon>
        <taxon>Insecta</taxon>
        <taxon>Pterygota</taxon>
        <taxon>Neoptera</taxon>
        <taxon>Endopterygota</taxon>
        <taxon>Hymenoptera</taxon>
        <taxon>Apocrita</taxon>
        <taxon>Aculeata</taxon>
        <taxon>Formicoidea</taxon>
        <taxon>Formicidae</taxon>
        <taxon>Formicinae</taxon>
        <taxon>Lasius</taxon>
        <taxon>Lasius</taxon>
    </lineage>
</organism>
<accession>A0AAV2NQQ5</accession>
<evidence type="ECO:0000313" key="1">
    <source>
        <dbReference type="EMBL" id="CAL1682048.1"/>
    </source>
</evidence>
<keyword evidence="2" id="KW-1185">Reference proteome</keyword>
<gene>
    <name evidence="1" type="ORF">LPLAT_LOCUS7939</name>
</gene>
<sequence length="125" mass="13062">MTKLGGPTLHRDKKRGQGPIIGYKGDMRLTLATVRRQVVVVHVAEIAPEADDARRAPADAAYGIAEPVARGTHVAVAFPATCSHVSVALDAGGTVTTGEQRPAETLTGRLVALDRTATEGRAVAR</sequence>
<evidence type="ECO:0000313" key="2">
    <source>
        <dbReference type="Proteomes" id="UP001497644"/>
    </source>
</evidence>
<name>A0AAV2NQQ5_9HYME</name>
<dbReference type="AlphaFoldDB" id="A0AAV2NQQ5"/>